<dbReference type="AlphaFoldDB" id="A0A2R4XJY9"/>
<evidence type="ECO:0000256" key="8">
    <source>
        <dbReference type="SAM" id="Phobius"/>
    </source>
</evidence>
<feature type="transmembrane region" description="Helical" evidence="8">
    <location>
        <begin position="59"/>
        <end position="76"/>
    </location>
</feature>
<dbReference type="InterPro" id="IPR014216">
    <property type="entry name" value="ABC_transptr_CydD"/>
</dbReference>
<keyword evidence="4" id="KW-0547">Nucleotide-binding</keyword>
<feature type="transmembrane region" description="Helical" evidence="8">
    <location>
        <begin position="145"/>
        <end position="167"/>
    </location>
</feature>
<dbReference type="GO" id="GO:0140359">
    <property type="term" value="F:ABC-type transporter activity"/>
    <property type="evidence" value="ECO:0007669"/>
    <property type="project" value="InterPro"/>
</dbReference>
<dbReference type="GO" id="GO:0042883">
    <property type="term" value="P:cysteine transport"/>
    <property type="evidence" value="ECO:0007669"/>
    <property type="project" value="InterPro"/>
</dbReference>
<dbReference type="NCBIfam" id="TIGR02857">
    <property type="entry name" value="CydD"/>
    <property type="match status" value="1"/>
</dbReference>
<name>A0A2R4XJY9_9BURK</name>
<evidence type="ECO:0000256" key="4">
    <source>
        <dbReference type="ARBA" id="ARBA00022741"/>
    </source>
</evidence>
<dbReference type="PANTHER" id="PTHR24221:SF261">
    <property type="entry name" value="GLUTATHIONE_L-CYSTEINE TRANSPORT SYSTEM ATP-BINDING_PERMEASE PROTEIN CYDD"/>
    <property type="match status" value="1"/>
</dbReference>
<feature type="domain" description="ABC transmembrane type-1" evidence="10">
    <location>
        <begin position="30"/>
        <end position="313"/>
    </location>
</feature>
<sequence>MTTLKRAKPRRSRQAVTIEDGKAGSLLHIVGPSIWIGQAACLALVAGGLAEETLSHTDAILLISGFLALSVVRSVLENGIILRTIRQAARSVTAARINAVREIGQLSPFDRNRPAAGGFASTVTEQAGNILPYRARFLPARTKSLWVPIAILIAITPISWVAALILLLSAPMIPLFMVLVGLKARSISQAQLVELYDMNAYMLDRLRGMQTIRSLGAVEATSATVLERARNLQRRIMAVLKVAFLSSAVLELFSALGVALVAVYVGFHLLGDLPFGAWGQKMSLTQALFVLLLSPAFYEPLRELAAAWHDRASGQAAIAQLESLCRSPLHGVGEFSRKEDQEIDRDSANVEQTTHELQQLSVAPSVELRDVTLSYRHPNSPAHTQITSHPGAGSHVFDGLNLKVMPGEHIAIMAPSGGGKSTLLGLIAGLIKPDSGEIKIGTVSMSDANAHSLRTKMAWIGQKPHIFKGSATRNITLGRRLSPEELDHAVAHADLQSFTLDRSRADLAEGGAGMSGGELVRLSIARALADQHASLLLVDEPTAHLDAGTARNVSEHLFNAAHGKTMIVVTHDPMLCARADRTVRLRAHAITEIRLRNNHHRIRLEEEASPC</sequence>
<proteinExistence type="predicted"/>
<reference evidence="11 12" key="1">
    <citation type="submission" date="2018-04" db="EMBL/GenBank/DDBJ databases">
        <title>Bordetella sp. HZ20 isolated from seawater.</title>
        <authorList>
            <person name="Sun C."/>
        </authorList>
    </citation>
    <scope>NUCLEOTIDE SEQUENCE [LARGE SCALE GENOMIC DNA]</scope>
    <source>
        <strain evidence="11 12">HZ20</strain>
    </source>
</reference>
<accession>A0A2R4XJY9</accession>
<dbReference type="SUPFAM" id="SSF90123">
    <property type="entry name" value="ABC transporter transmembrane region"/>
    <property type="match status" value="1"/>
</dbReference>
<feature type="domain" description="ABC transporter" evidence="9">
    <location>
        <begin position="366"/>
        <end position="608"/>
    </location>
</feature>
<dbReference type="InterPro" id="IPR017871">
    <property type="entry name" value="ABC_transporter-like_CS"/>
</dbReference>
<evidence type="ECO:0000259" key="9">
    <source>
        <dbReference type="PROSITE" id="PS50893"/>
    </source>
</evidence>
<dbReference type="InterPro" id="IPR036640">
    <property type="entry name" value="ABC1_TM_sf"/>
</dbReference>
<dbReference type="Pfam" id="PF00005">
    <property type="entry name" value="ABC_tran"/>
    <property type="match status" value="1"/>
</dbReference>
<keyword evidence="12" id="KW-1185">Reference proteome</keyword>
<dbReference type="InterPro" id="IPR011527">
    <property type="entry name" value="ABC1_TM_dom"/>
</dbReference>
<keyword evidence="3 8" id="KW-0812">Transmembrane</keyword>
<dbReference type="SMART" id="SM00382">
    <property type="entry name" value="AAA"/>
    <property type="match status" value="1"/>
</dbReference>
<keyword evidence="6 8" id="KW-1133">Transmembrane helix</keyword>
<organism evidence="11 12">
    <name type="scientific">Orrella marina</name>
    <dbReference type="NCBI Taxonomy" id="2163011"/>
    <lineage>
        <taxon>Bacteria</taxon>
        <taxon>Pseudomonadati</taxon>
        <taxon>Pseudomonadota</taxon>
        <taxon>Betaproteobacteria</taxon>
        <taxon>Burkholderiales</taxon>
        <taxon>Alcaligenaceae</taxon>
        <taxon>Orrella</taxon>
    </lineage>
</organism>
<dbReference type="GO" id="GO:0005524">
    <property type="term" value="F:ATP binding"/>
    <property type="evidence" value="ECO:0007669"/>
    <property type="project" value="UniProtKB-KW"/>
</dbReference>
<dbReference type="CDD" id="cd18584">
    <property type="entry name" value="ABC_6TM_AarD_CydD"/>
    <property type="match status" value="1"/>
</dbReference>
<evidence type="ECO:0000256" key="5">
    <source>
        <dbReference type="ARBA" id="ARBA00022840"/>
    </source>
</evidence>
<protein>
    <submittedName>
        <fullName evidence="11">Thiol reductant ABC exporter subunit CydD</fullName>
    </submittedName>
</protein>
<dbReference type="PROSITE" id="PS50893">
    <property type="entry name" value="ABC_TRANSPORTER_2"/>
    <property type="match status" value="1"/>
</dbReference>
<dbReference type="Pfam" id="PF00664">
    <property type="entry name" value="ABC_membrane"/>
    <property type="match status" value="1"/>
</dbReference>
<evidence type="ECO:0000256" key="1">
    <source>
        <dbReference type="ARBA" id="ARBA00004651"/>
    </source>
</evidence>
<dbReference type="InterPro" id="IPR003439">
    <property type="entry name" value="ABC_transporter-like_ATP-bd"/>
</dbReference>
<dbReference type="RefSeq" id="WP_108621522.1">
    <property type="nucleotide sequence ID" value="NZ_CP028901.1"/>
</dbReference>
<feature type="transmembrane region" description="Helical" evidence="8">
    <location>
        <begin position="238"/>
        <end position="264"/>
    </location>
</feature>
<dbReference type="InterPro" id="IPR039421">
    <property type="entry name" value="Type_1_exporter"/>
</dbReference>
<evidence type="ECO:0000259" key="10">
    <source>
        <dbReference type="PROSITE" id="PS50929"/>
    </source>
</evidence>
<dbReference type="Proteomes" id="UP000244571">
    <property type="component" value="Chromosome"/>
</dbReference>
<dbReference type="Gene3D" id="1.20.1560.10">
    <property type="entry name" value="ABC transporter type 1, transmembrane domain"/>
    <property type="match status" value="1"/>
</dbReference>
<dbReference type="OrthoDB" id="9806127at2"/>
<keyword evidence="7 8" id="KW-0472">Membrane</keyword>
<keyword evidence="2" id="KW-1003">Cell membrane</keyword>
<evidence type="ECO:0000256" key="2">
    <source>
        <dbReference type="ARBA" id="ARBA00022475"/>
    </source>
</evidence>
<dbReference type="EMBL" id="CP028901">
    <property type="protein sequence ID" value="AWB34106.1"/>
    <property type="molecule type" value="Genomic_DNA"/>
</dbReference>
<evidence type="ECO:0000256" key="6">
    <source>
        <dbReference type="ARBA" id="ARBA00022989"/>
    </source>
</evidence>
<dbReference type="GO" id="GO:0016887">
    <property type="term" value="F:ATP hydrolysis activity"/>
    <property type="evidence" value="ECO:0007669"/>
    <property type="project" value="InterPro"/>
</dbReference>
<dbReference type="InterPro" id="IPR027417">
    <property type="entry name" value="P-loop_NTPase"/>
</dbReference>
<comment type="subcellular location">
    <subcellularLocation>
        <location evidence="1">Cell membrane</location>
        <topology evidence="1">Multi-pass membrane protein</topology>
    </subcellularLocation>
</comment>
<evidence type="ECO:0000256" key="7">
    <source>
        <dbReference type="ARBA" id="ARBA00023136"/>
    </source>
</evidence>
<evidence type="ECO:0000313" key="12">
    <source>
        <dbReference type="Proteomes" id="UP000244571"/>
    </source>
</evidence>
<feature type="transmembrane region" description="Helical" evidence="8">
    <location>
        <begin position="21"/>
        <end position="47"/>
    </location>
</feature>
<dbReference type="GO" id="GO:0005886">
    <property type="term" value="C:plasma membrane"/>
    <property type="evidence" value="ECO:0007669"/>
    <property type="project" value="UniProtKB-SubCell"/>
</dbReference>
<dbReference type="InterPro" id="IPR003593">
    <property type="entry name" value="AAA+_ATPase"/>
</dbReference>
<dbReference type="GO" id="GO:0034040">
    <property type="term" value="F:ATPase-coupled lipid transmembrane transporter activity"/>
    <property type="evidence" value="ECO:0007669"/>
    <property type="project" value="TreeGrafter"/>
</dbReference>
<evidence type="ECO:0000256" key="3">
    <source>
        <dbReference type="ARBA" id="ARBA00022692"/>
    </source>
</evidence>
<dbReference type="PROSITE" id="PS50929">
    <property type="entry name" value="ABC_TM1F"/>
    <property type="match status" value="1"/>
</dbReference>
<dbReference type="PROSITE" id="PS00211">
    <property type="entry name" value="ABC_TRANSPORTER_1"/>
    <property type="match status" value="1"/>
</dbReference>
<evidence type="ECO:0000313" key="11">
    <source>
        <dbReference type="EMBL" id="AWB34106.1"/>
    </source>
</evidence>
<dbReference type="CDD" id="cd03228">
    <property type="entry name" value="ABCC_MRP_Like"/>
    <property type="match status" value="1"/>
</dbReference>
<dbReference type="PANTHER" id="PTHR24221">
    <property type="entry name" value="ATP-BINDING CASSETTE SUB-FAMILY B"/>
    <property type="match status" value="1"/>
</dbReference>
<dbReference type="SUPFAM" id="SSF52540">
    <property type="entry name" value="P-loop containing nucleoside triphosphate hydrolases"/>
    <property type="match status" value="1"/>
</dbReference>
<gene>
    <name evidence="11" type="primary">cydD</name>
    <name evidence="11" type="ORF">DBV39_10740</name>
</gene>
<keyword evidence="5" id="KW-0067">ATP-binding</keyword>
<dbReference type="KEGG" id="boz:DBV39_10740"/>
<dbReference type="Gene3D" id="3.40.50.300">
    <property type="entry name" value="P-loop containing nucleotide triphosphate hydrolases"/>
    <property type="match status" value="1"/>
</dbReference>